<feature type="transmembrane region" description="Helical" evidence="8">
    <location>
        <begin position="363"/>
        <end position="386"/>
    </location>
</feature>
<evidence type="ECO:0000256" key="6">
    <source>
        <dbReference type="ARBA" id="ARBA00023136"/>
    </source>
</evidence>
<protein>
    <submittedName>
        <fullName evidence="10">Drug resistance transporter, EmrB/QacA subfamily</fullName>
    </submittedName>
</protein>
<keyword evidence="2" id="KW-0813">Transport</keyword>
<dbReference type="Gene3D" id="1.20.1250.20">
    <property type="entry name" value="MFS general substrate transporter like domains"/>
    <property type="match status" value="1"/>
</dbReference>
<evidence type="ECO:0000313" key="11">
    <source>
        <dbReference type="Proteomes" id="UP000004705"/>
    </source>
</evidence>
<dbReference type="InterPro" id="IPR011701">
    <property type="entry name" value="MFS"/>
</dbReference>
<dbReference type="OrthoDB" id="9812221at2"/>
<comment type="subcellular location">
    <subcellularLocation>
        <location evidence="1">Cell membrane</location>
        <topology evidence="1">Multi-pass membrane protein</topology>
    </subcellularLocation>
</comment>
<proteinExistence type="predicted"/>
<keyword evidence="11" id="KW-1185">Reference proteome</keyword>
<dbReference type="InterPro" id="IPR036259">
    <property type="entry name" value="MFS_trans_sf"/>
</dbReference>
<evidence type="ECO:0000256" key="3">
    <source>
        <dbReference type="ARBA" id="ARBA00022475"/>
    </source>
</evidence>
<dbReference type="PANTHER" id="PTHR42718">
    <property type="entry name" value="MAJOR FACILITATOR SUPERFAMILY MULTIDRUG TRANSPORTER MFSC"/>
    <property type="match status" value="1"/>
</dbReference>
<feature type="transmembrane region" description="Helical" evidence="8">
    <location>
        <begin position="274"/>
        <end position="296"/>
    </location>
</feature>
<feature type="transmembrane region" description="Helical" evidence="8">
    <location>
        <begin position="12"/>
        <end position="34"/>
    </location>
</feature>
<feature type="transmembrane region" description="Helical" evidence="8">
    <location>
        <begin position="168"/>
        <end position="190"/>
    </location>
</feature>
<dbReference type="HOGENOM" id="CLU_000960_28_0_11"/>
<evidence type="ECO:0000256" key="4">
    <source>
        <dbReference type="ARBA" id="ARBA00022692"/>
    </source>
</evidence>
<gene>
    <name evidence="10" type="ORF">SacazDRAFT_00782</name>
</gene>
<feature type="transmembrane region" description="Helical" evidence="8">
    <location>
        <begin position="86"/>
        <end position="109"/>
    </location>
</feature>
<feature type="region of interest" description="Disordered" evidence="7">
    <location>
        <begin position="458"/>
        <end position="481"/>
    </location>
</feature>
<evidence type="ECO:0000256" key="8">
    <source>
        <dbReference type="SAM" id="Phobius"/>
    </source>
</evidence>
<dbReference type="AlphaFoldDB" id="H8GC53"/>
<name>H8GC53_9PSEU</name>
<evidence type="ECO:0000259" key="9">
    <source>
        <dbReference type="PROSITE" id="PS50850"/>
    </source>
</evidence>
<reference evidence="10 11" key="1">
    <citation type="journal article" date="2012" name="Stand. Genomic Sci.">
        <title>Genome sequence of the soil bacterium Saccharomonospora azurea type strain (NA-128(T)).</title>
        <authorList>
            <person name="Klenk H.P."/>
            <person name="Held B."/>
            <person name="Lucas S."/>
            <person name="Lapidus A."/>
            <person name="Copeland A."/>
            <person name="Hammon N."/>
            <person name="Pitluck S."/>
            <person name="Goodwin L.A."/>
            <person name="Han C."/>
            <person name="Tapia R."/>
            <person name="Brambilla E.M."/>
            <person name="Potter G."/>
            <person name="Land M."/>
            <person name="Ivanova N."/>
            <person name="Rohde M."/>
            <person name="Goker M."/>
            <person name="Detter J.C."/>
            <person name="Kyrpides N.C."/>
            <person name="Woyke T."/>
        </authorList>
    </citation>
    <scope>NUCLEOTIDE SEQUENCE [LARGE SCALE GENOMIC DNA]</scope>
    <source>
        <strain evidence="10 11">NA-128</strain>
    </source>
</reference>
<dbReference type="NCBIfam" id="TIGR00711">
    <property type="entry name" value="efflux_EmrB"/>
    <property type="match status" value="1"/>
</dbReference>
<feature type="transmembrane region" description="Helical" evidence="8">
    <location>
        <begin position="234"/>
        <end position="253"/>
    </location>
</feature>
<evidence type="ECO:0000313" key="10">
    <source>
        <dbReference type="EMBL" id="EHY87730.1"/>
    </source>
</evidence>
<feature type="transmembrane region" description="Helical" evidence="8">
    <location>
        <begin position="54"/>
        <end position="74"/>
    </location>
</feature>
<dbReference type="Gene3D" id="1.20.1720.10">
    <property type="entry name" value="Multidrug resistance protein D"/>
    <property type="match status" value="1"/>
</dbReference>
<dbReference type="PROSITE" id="PS50850">
    <property type="entry name" value="MFS"/>
    <property type="match status" value="1"/>
</dbReference>
<evidence type="ECO:0000256" key="1">
    <source>
        <dbReference type="ARBA" id="ARBA00004651"/>
    </source>
</evidence>
<dbReference type="GO" id="GO:0005886">
    <property type="term" value="C:plasma membrane"/>
    <property type="evidence" value="ECO:0007669"/>
    <property type="project" value="UniProtKB-SubCell"/>
</dbReference>
<feature type="transmembrane region" description="Helical" evidence="8">
    <location>
        <begin position="432"/>
        <end position="454"/>
    </location>
</feature>
<feature type="transmembrane region" description="Helical" evidence="8">
    <location>
        <begin position="398"/>
        <end position="420"/>
    </location>
</feature>
<keyword evidence="6 8" id="KW-0472">Membrane</keyword>
<dbReference type="SUPFAM" id="SSF103473">
    <property type="entry name" value="MFS general substrate transporter"/>
    <property type="match status" value="1"/>
</dbReference>
<sequence length="481" mass="49772">MSGDTRERVDGRLLGIASVLVLGTFMASLDATIVNVGLRVLSLDFDASITEVQWTGTAYLLAVVAAAPMTGWLGERFGLRRTWLGAVTVFLIGSAACALAWSIGSLVVFRVVQGLGGGLLAPTGQALLAAIAGPGRMGRIMSIVGIVPMLAPVVGPLAGGLILRVADWPWLFAINVPVGLVAILLARRLVPTVPPRDAVTRFDVRGALLLSPGLALLVLGLTELASDRANAVSTVPPLALGAILLTAFTRHALRGDRVPLLDLRLFATPPTRAAALALFVAAASVFGTMFLLPMYLQAGRGLSTWDTGLVLAPQGLGAVLGSLVVNRTIDRFAPRTLAVTGVALVLVATAPLTQLAALSDGMLAGVLLVRGLGTAMIASPVLNLVFSTVDRALLPRASSAFALLNHVGGAIGTAVVAVLLELRLTVEAPTSAFSTTFWCVLSLCVMALLGALRLPAEHPSRGRGALTRAGSHPRPRRGRAS</sequence>
<organism evidence="10 11">
    <name type="scientific">Saccharomonospora azurea NA-128</name>
    <dbReference type="NCBI Taxonomy" id="882081"/>
    <lineage>
        <taxon>Bacteria</taxon>
        <taxon>Bacillati</taxon>
        <taxon>Actinomycetota</taxon>
        <taxon>Actinomycetes</taxon>
        <taxon>Pseudonocardiales</taxon>
        <taxon>Pseudonocardiaceae</taxon>
        <taxon>Saccharomonospora</taxon>
    </lineage>
</organism>
<dbReference type="EMBL" id="CM001466">
    <property type="protein sequence ID" value="EHY87730.1"/>
    <property type="molecule type" value="Genomic_DNA"/>
</dbReference>
<evidence type="ECO:0000256" key="5">
    <source>
        <dbReference type="ARBA" id="ARBA00022989"/>
    </source>
</evidence>
<dbReference type="Pfam" id="PF07690">
    <property type="entry name" value="MFS_1"/>
    <property type="match status" value="1"/>
</dbReference>
<dbReference type="InterPro" id="IPR004638">
    <property type="entry name" value="EmrB-like"/>
</dbReference>
<dbReference type="GO" id="GO:0022857">
    <property type="term" value="F:transmembrane transporter activity"/>
    <property type="evidence" value="ECO:0007669"/>
    <property type="project" value="InterPro"/>
</dbReference>
<accession>H8GC53</accession>
<dbReference type="PANTHER" id="PTHR42718:SF46">
    <property type="entry name" value="BLR6921 PROTEIN"/>
    <property type="match status" value="1"/>
</dbReference>
<evidence type="ECO:0000256" key="7">
    <source>
        <dbReference type="SAM" id="MobiDB-lite"/>
    </source>
</evidence>
<dbReference type="CDD" id="cd17503">
    <property type="entry name" value="MFS_LmrB_MDR_like"/>
    <property type="match status" value="1"/>
</dbReference>
<feature type="compositionally biased region" description="Basic residues" evidence="7">
    <location>
        <begin position="471"/>
        <end position="481"/>
    </location>
</feature>
<evidence type="ECO:0000256" key="2">
    <source>
        <dbReference type="ARBA" id="ARBA00022448"/>
    </source>
</evidence>
<dbReference type="Proteomes" id="UP000004705">
    <property type="component" value="Chromosome"/>
</dbReference>
<dbReference type="InterPro" id="IPR020846">
    <property type="entry name" value="MFS_dom"/>
</dbReference>
<feature type="domain" description="Major facilitator superfamily (MFS) profile" evidence="9">
    <location>
        <begin position="16"/>
        <end position="459"/>
    </location>
</feature>
<feature type="transmembrane region" description="Helical" evidence="8">
    <location>
        <begin position="337"/>
        <end position="357"/>
    </location>
</feature>
<keyword evidence="4 8" id="KW-0812">Transmembrane</keyword>
<keyword evidence="3" id="KW-1003">Cell membrane</keyword>
<dbReference type="PRINTS" id="PR01036">
    <property type="entry name" value="TCRTETB"/>
</dbReference>
<dbReference type="RefSeq" id="WP_005438835.1">
    <property type="nucleotide sequence ID" value="NZ_CM001466.1"/>
</dbReference>
<feature type="transmembrane region" description="Helical" evidence="8">
    <location>
        <begin position="115"/>
        <end position="133"/>
    </location>
</feature>
<keyword evidence="5 8" id="KW-1133">Transmembrane helix</keyword>
<feature type="transmembrane region" description="Helical" evidence="8">
    <location>
        <begin position="140"/>
        <end position="162"/>
    </location>
</feature>
<feature type="transmembrane region" description="Helical" evidence="8">
    <location>
        <begin position="308"/>
        <end position="325"/>
    </location>
</feature>
<feature type="transmembrane region" description="Helical" evidence="8">
    <location>
        <begin position="202"/>
        <end position="222"/>
    </location>
</feature>